<evidence type="ECO:0000256" key="3">
    <source>
        <dbReference type="ARBA" id="ARBA00022801"/>
    </source>
</evidence>
<evidence type="ECO:0000313" key="6">
    <source>
        <dbReference type="Proteomes" id="UP000235116"/>
    </source>
</evidence>
<dbReference type="GO" id="GO:0005829">
    <property type="term" value="C:cytosol"/>
    <property type="evidence" value="ECO:0007669"/>
    <property type="project" value="TreeGrafter"/>
</dbReference>
<evidence type="ECO:0000313" key="5">
    <source>
        <dbReference type="EMBL" id="AUM11804.1"/>
    </source>
</evidence>
<dbReference type="Proteomes" id="UP000235116">
    <property type="component" value="Chromosome"/>
</dbReference>
<gene>
    <name evidence="5" type="ORF">Kalk_04940</name>
</gene>
<dbReference type="Gene3D" id="3.90.226.10">
    <property type="entry name" value="2-enoyl-CoA Hydratase, Chain A, domain 1"/>
    <property type="match status" value="1"/>
</dbReference>
<dbReference type="EC" id="3.1.2.4" evidence="2"/>
<protein>
    <recommendedName>
        <fullName evidence="2">3-hydroxyisobutyryl-CoA hydrolase</fullName>
        <ecNumber evidence="2">3.1.2.4</ecNumber>
    </recommendedName>
</protein>
<reference evidence="6" key="1">
    <citation type="submission" date="2017-08" db="EMBL/GenBank/DDBJ databases">
        <title>Direct submision.</title>
        <authorList>
            <person name="Kim S.-J."/>
            <person name="Rhee S.-K."/>
        </authorList>
    </citation>
    <scope>NUCLEOTIDE SEQUENCE [LARGE SCALE GENOMIC DNA]</scope>
    <source>
        <strain evidence="6">GI5</strain>
    </source>
</reference>
<evidence type="ECO:0000256" key="1">
    <source>
        <dbReference type="ARBA" id="ARBA00001709"/>
    </source>
</evidence>
<feature type="domain" description="Enoyl-CoA hydratase/isomerase" evidence="4">
    <location>
        <begin position="19"/>
        <end position="357"/>
    </location>
</feature>
<proteinExistence type="predicted"/>
<dbReference type="AlphaFoldDB" id="A0A2K9LLW9"/>
<evidence type="ECO:0000259" key="4">
    <source>
        <dbReference type="Pfam" id="PF16113"/>
    </source>
</evidence>
<dbReference type="CDD" id="cd06558">
    <property type="entry name" value="crotonase-like"/>
    <property type="match status" value="1"/>
</dbReference>
<keyword evidence="6" id="KW-1185">Reference proteome</keyword>
<keyword evidence="3" id="KW-0378">Hydrolase</keyword>
<dbReference type="EMBL" id="CP022684">
    <property type="protein sequence ID" value="AUM11804.1"/>
    <property type="molecule type" value="Genomic_DNA"/>
</dbReference>
<sequence length="372" mass="40589">MTDSVVFELLAAGNGKSIGLATLNVEKKLNSLTQDMVALLDARLIEWERDASVVCVWLQGAGEKAFCAGGDVRCLRDKIAEVGPQQAQPFVQAFFENEYRLDYRIHRYPKPIICWGHGIIMGGGIGLMSGASHRVVTETSRMAMPEITIGLYPDVGGTWFLNHAPGRTGLFLGLTGANFNAADALFVGMADRFVPSASKQAVLELLQQQVWSDSAVDNAAIVSSVLRQHEALDQLPKGNVREHYDLIQAVTDGDSAVQVVEKISAIVSEEKWLQKAVATLKAGCPTTAHLVFEQLQRGKKLSLPQVFQMELIMSLQCALHPDFPEGVRALLVDKDGAPNWQHASVAAVDPQWVEQHFQPPWADGNNPLSDLA</sequence>
<dbReference type="InterPro" id="IPR032259">
    <property type="entry name" value="HIBYL-CoA-H"/>
</dbReference>
<dbReference type="NCBIfam" id="NF004127">
    <property type="entry name" value="PRK05617.1"/>
    <property type="match status" value="1"/>
</dbReference>
<accession>A0A2K9LLW9</accession>
<name>A0A2K9LLW9_9GAMM</name>
<organism evidence="5 6">
    <name type="scientific">Ketobacter alkanivorans</name>
    <dbReference type="NCBI Taxonomy" id="1917421"/>
    <lineage>
        <taxon>Bacteria</taxon>
        <taxon>Pseudomonadati</taxon>
        <taxon>Pseudomonadota</taxon>
        <taxon>Gammaproteobacteria</taxon>
        <taxon>Pseudomonadales</taxon>
        <taxon>Ketobacteraceae</taxon>
        <taxon>Ketobacter</taxon>
    </lineage>
</organism>
<dbReference type="PANTHER" id="PTHR43176">
    <property type="entry name" value="3-HYDROXYISOBUTYRYL-COA HYDROLASE-RELATED"/>
    <property type="match status" value="1"/>
</dbReference>
<dbReference type="InterPro" id="IPR029045">
    <property type="entry name" value="ClpP/crotonase-like_dom_sf"/>
</dbReference>
<dbReference type="OrthoDB" id="9790967at2"/>
<dbReference type="GO" id="GO:0003860">
    <property type="term" value="F:3-hydroxyisobutyryl-CoA hydrolase activity"/>
    <property type="evidence" value="ECO:0007669"/>
    <property type="project" value="UniProtKB-EC"/>
</dbReference>
<comment type="catalytic activity">
    <reaction evidence="1">
        <text>3-hydroxy-2-methylpropanoyl-CoA + H2O = 3-hydroxy-2-methylpropanoate + CoA + H(+)</text>
        <dbReference type="Rhea" id="RHEA:20888"/>
        <dbReference type="ChEBI" id="CHEBI:11805"/>
        <dbReference type="ChEBI" id="CHEBI:15377"/>
        <dbReference type="ChEBI" id="CHEBI:15378"/>
        <dbReference type="ChEBI" id="CHEBI:57287"/>
        <dbReference type="ChEBI" id="CHEBI:57340"/>
        <dbReference type="EC" id="3.1.2.4"/>
    </reaction>
</comment>
<dbReference type="PANTHER" id="PTHR43176:SF3">
    <property type="entry name" value="3-HYDROXYISOBUTYRYL-COA HYDROLASE, MITOCHONDRIAL"/>
    <property type="match status" value="1"/>
</dbReference>
<evidence type="ECO:0000256" key="2">
    <source>
        <dbReference type="ARBA" id="ARBA00011915"/>
    </source>
</evidence>
<dbReference type="SUPFAM" id="SSF52096">
    <property type="entry name" value="ClpP/crotonase"/>
    <property type="match status" value="1"/>
</dbReference>
<dbReference type="GO" id="GO:0006574">
    <property type="term" value="P:L-valine catabolic process"/>
    <property type="evidence" value="ECO:0007669"/>
    <property type="project" value="TreeGrafter"/>
</dbReference>
<dbReference type="RefSeq" id="WP_101893143.1">
    <property type="nucleotide sequence ID" value="NZ_CP022684.1"/>
</dbReference>
<dbReference type="Pfam" id="PF16113">
    <property type="entry name" value="ECH_2"/>
    <property type="match status" value="1"/>
</dbReference>
<dbReference type="KEGG" id="kak:Kalk_04940"/>
<dbReference type="InterPro" id="IPR045004">
    <property type="entry name" value="ECH_dom"/>
</dbReference>